<evidence type="ECO:0000313" key="4">
    <source>
        <dbReference type="EMBL" id="EQD38529.1"/>
    </source>
</evidence>
<organism evidence="4">
    <name type="scientific">mine drainage metagenome</name>
    <dbReference type="NCBI Taxonomy" id="410659"/>
    <lineage>
        <taxon>unclassified sequences</taxon>
        <taxon>metagenomes</taxon>
        <taxon>ecological metagenomes</taxon>
    </lineage>
</organism>
<dbReference type="GO" id="GO:0000428">
    <property type="term" value="C:DNA-directed RNA polymerase complex"/>
    <property type="evidence" value="ECO:0007669"/>
    <property type="project" value="UniProtKB-KW"/>
</dbReference>
<feature type="domain" description="DNA-directed RNA polymerase RpoA/D/Rpb3-type" evidence="3">
    <location>
        <begin position="58"/>
        <end position="97"/>
    </location>
</feature>
<proteinExistence type="predicted"/>
<evidence type="ECO:0000259" key="3">
    <source>
        <dbReference type="Pfam" id="PF01193"/>
    </source>
</evidence>
<keyword evidence="1 4" id="KW-0240">DNA-directed RNA polymerase</keyword>
<protein>
    <submittedName>
        <fullName evidence="4">DNA-directed RNA polymerase subunit D</fullName>
    </submittedName>
</protein>
<dbReference type="Gene3D" id="3.30.1360.10">
    <property type="entry name" value="RNA polymerase, RBP11-like subunit"/>
    <property type="match status" value="1"/>
</dbReference>
<dbReference type="GO" id="GO:0006351">
    <property type="term" value="P:DNA-templated transcription"/>
    <property type="evidence" value="ECO:0007669"/>
    <property type="project" value="InterPro"/>
</dbReference>
<keyword evidence="2" id="KW-0804">Transcription</keyword>
<reference evidence="4" key="2">
    <citation type="journal article" date="2014" name="ISME J.">
        <title>Microbial stratification in low pH oxic and suboxic macroscopic growths along an acid mine drainage.</title>
        <authorList>
            <person name="Mendez-Garcia C."/>
            <person name="Mesa V."/>
            <person name="Sprenger R.R."/>
            <person name="Richter M."/>
            <person name="Diez M.S."/>
            <person name="Solano J."/>
            <person name="Bargiela R."/>
            <person name="Golyshina O.V."/>
            <person name="Manteca A."/>
            <person name="Ramos J.L."/>
            <person name="Gallego J.R."/>
            <person name="Llorente I."/>
            <person name="Martins Dos Santos V.A."/>
            <person name="Jensen O.N."/>
            <person name="Pelaez A.I."/>
            <person name="Sanchez J."/>
            <person name="Ferrer M."/>
        </authorList>
    </citation>
    <scope>NUCLEOTIDE SEQUENCE</scope>
</reference>
<feature type="non-terminal residue" evidence="4">
    <location>
        <position position="1"/>
    </location>
</feature>
<dbReference type="Pfam" id="PF01193">
    <property type="entry name" value="RNA_pol_L"/>
    <property type="match status" value="1"/>
</dbReference>
<dbReference type="InterPro" id="IPR011263">
    <property type="entry name" value="DNA-dir_RNA_pol_RpoA/D/Rpb3"/>
</dbReference>
<dbReference type="InterPro" id="IPR036603">
    <property type="entry name" value="RBP11-like"/>
</dbReference>
<reference evidence="4" key="1">
    <citation type="submission" date="2013-08" db="EMBL/GenBank/DDBJ databases">
        <authorList>
            <person name="Mendez C."/>
            <person name="Richter M."/>
            <person name="Ferrer M."/>
            <person name="Sanchez J."/>
        </authorList>
    </citation>
    <scope>NUCLEOTIDE SEQUENCE</scope>
</reference>
<sequence length="109" mass="12268">VATGVSYKYSRKFLVPKKSSVDYESIKSQCPSSVVSDTDAMITFTDDTPCHALTPLFENKEVKIEEDSSNYIFQFETDGSLTAIEVLDYALKRLPQRLNTMLESLVDSE</sequence>
<evidence type="ECO:0000256" key="1">
    <source>
        <dbReference type="ARBA" id="ARBA00022478"/>
    </source>
</evidence>
<dbReference type="AlphaFoldDB" id="T1AC87"/>
<dbReference type="SUPFAM" id="SSF55257">
    <property type="entry name" value="RBP11-like subunits of RNA polymerase"/>
    <property type="match status" value="1"/>
</dbReference>
<dbReference type="GO" id="GO:0003899">
    <property type="term" value="F:DNA-directed RNA polymerase activity"/>
    <property type="evidence" value="ECO:0007669"/>
    <property type="project" value="InterPro"/>
</dbReference>
<name>T1AC87_9ZZZZ</name>
<dbReference type="GO" id="GO:0046983">
    <property type="term" value="F:protein dimerization activity"/>
    <property type="evidence" value="ECO:0007669"/>
    <property type="project" value="InterPro"/>
</dbReference>
<dbReference type="EMBL" id="AUZY01010479">
    <property type="protein sequence ID" value="EQD38529.1"/>
    <property type="molecule type" value="Genomic_DNA"/>
</dbReference>
<accession>T1AC87</accession>
<comment type="caution">
    <text evidence="4">The sequence shown here is derived from an EMBL/GenBank/DDBJ whole genome shotgun (WGS) entry which is preliminary data.</text>
</comment>
<gene>
    <name evidence="4" type="ORF">B1B_15758</name>
</gene>
<evidence type="ECO:0000256" key="2">
    <source>
        <dbReference type="ARBA" id="ARBA00023163"/>
    </source>
</evidence>